<comment type="caution">
    <text evidence="2">The sequence shown here is derived from an EMBL/GenBank/DDBJ whole genome shotgun (WGS) entry which is preliminary data.</text>
</comment>
<evidence type="ECO:0000313" key="3">
    <source>
        <dbReference type="Proteomes" id="UP000235330"/>
    </source>
</evidence>
<dbReference type="EMBL" id="MCWU01000022">
    <property type="protein sequence ID" value="PMJ66519.1"/>
    <property type="molecule type" value="Genomic_DNA"/>
</dbReference>
<dbReference type="AlphaFoldDB" id="A0A2N7FCC1"/>
<gene>
    <name evidence="2" type="ORF">BCU17_19015</name>
</gene>
<keyword evidence="1" id="KW-0732">Signal</keyword>
<accession>A0A2N7FCC1</accession>
<proteinExistence type="predicted"/>
<feature type="signal peptide" evidence="1">
    <location>
        <begin position="1"/>
        <end position="23"/>
    </location>
</feature>
<dbReference type="Proteomes" id="UP000235330">
    <property type="component" value="Unassembled WGS sequence"/>
</dbReference>
<feature type="chain" id="PRO_5014879296" description="Secreted protein" evidence="1">
    <location>
        <begin position="24"/>
        <end position="101"/>
    </location>
</feature>
<evidence type="ECO:0008006" key="4">
    <source>
        <dbReference type="Google" id="ProtNLM"/>
    </source>
</evidence>
<evidence type="ECO:0000313" key="2">
    <source>
        <dbReference type="EMBL" id="PMJ66519.1"/>
    </source>
</evidence>
<name>A0A2N7FCC1_VIBSP</name>
<organism evidence="2 3">
    <name type="scientific">Vibrio splendidus</name>
    <dbReference type="NCBI Taxonomy" id="29497"/>
    <lineage>
        <taxon>Bacteria</taxon>
        <taxon>Pseudomonadati</taxon>
        <taxon>Pseudomonadota</taxon>
        <taxon>Gammaproteobacteria</taxon>
        <taxon>Vibrionales</taxon>
        <taxon>Vibrionaceae</taxon>
        <taxon>Vibrio</taxon>
    </lineage>
</organism>
<reference evidence="3" key="1">
    <citation type="submission" date="2016-07" db="EMBL/GenBank/DDBJ databases">
        <title>Nontailed viruses are major unrecognized killers of bacteria in the ocean.</title>
        <authorList>
            <person name="Kauffman K."/>
            <person name="Hussain F."/>
            <person name="Yang J."/>
            <person name="Arevalo P."/>
            <person name="Brown J."/>
            <person name="Cutler M."/>
            <person name="Kelly L."/>
            <person name="Polz M.F."/>
        </authorList>
    </citation>
    <scope>NUCLEOTIDE SEQUENCE [LARGE SCALE GENOMIC DNA]</scope>
    <source>
        <strain evidence="3">10N.261.55.E11</strain>
    </source>
</reference>
<sequence length="101" mass="11734">MLTRISVITTSCIFMLWINTAYADNEKYLPLDRSCSSIVCKHSIENTNFQYDKEENLVFSSEKTSNIDKISSSLYVILENKEDKNNNDIDTILDVVELWEE</sequence>
<protein>
    <recommendedName>
        <fullName evidence="4">Secreted protein</fullName>
    </recommendedName>
</protein>
<evidence type="ECO:0000256" key="1">
    <source>
        <dbReference type="SAM" id="SignalP"/>
    </source>
</evidence>